<sequence>MRTLRLSLLSAIAFGACSPALAERQTAVGPGLIPLNATGGLGGVDMSGSATTGTLVVGVVGGTATDIFTLNNPALPGRVAISTAASSQGNIVFNSSSTVYGNIGVTQPGGPFLLAISGAGDGSIVNFVGPVFATTVNVTGTGTMNFNSGSINVAATNFAGDGTISLAPKTTLIGAMTTTAGAKTGTLVLGEGSTLDGAVGGAIGLKAINVVGGSNLAGVAANITGAVDAFAFTLGTNTLNIGGALTIANIGTSGVINTTLASTSVYGKIQPVGAANLGPSLLVNVTVAPSAYIPVGSQFNIVNATSGTNGSVINIAVMNPSNPLYTFKAVPLGGTIGGLVRIEATGTPLLVPVAPPVGVPLPVTLPTAAAVVPVLVAVVPTPDLINVLSPINAISDAATVVAAISQLAPSSTDGAAALVTFHGTRQLQNLSLARLANIACDLESQAEPRLKEVAPMCTGSKRRGGLWMQGYGYFSNQDSQSAVAGYDASIGGAVLAWDAPIGEFTHAGAGLGYARSTIRSNESTSRSAIDSYQVSIYLGHEPGPWFINGALSMAANDYSGTRDIVFPGVSRKATHNYNGQSYAAIATTGLNLRSGDFAATPLASIQYSRVDLDGYAETGAGDIDLLVTSRSYEFVESTLGLKLSKNAQYSGGVFIPEVHAKWLHQFKNPELAQVAAFDVAGSQSFVVPGLVVSDNTLNVGAGVTLASCGCTTHAWSVEAGYDYYRAGSGSTAHQANLRLSTRF</sequence>
<dbReference type="GO" id="GO:0019867">
    <property type="term" value="C:outer membrane"/>
    <property type="evidence" value="ECO:0007669"/>
    <property type="project" value="InterPro"/>
</dbReference>
<comment type="caution">
    <text evidence="3">The sequence shown here is derived from an EMBL/GenBank/DDBJ whole genome shotgun (WGS) entry which is preliminary data.</text>
</comment>
<evidence type="ECO:0000313" key="3">
    <source>
        <dbReference type="EMBL" id="GGE05557.1"/>
    </source>
</evidence>
<feature type="domain" description="Autotransporter" evidence="2">
    <location>
        <begin position="459"/>
        <end position="743"/>
    </location>
</feature>
<dbReference type="NCBIfam" id="TIGR01414">
    <property type="entry name" value="autotrans_barl"/>
    <property type="match status" value="1"/>
</dbReference>
<name>A0A916ZNQ3_9SPHN</name>
<keyword evidence="1" id="KW-0732">Signal</keyword>
<keyword evidence="4" id="KW-1185">Reference proteome</keyword>
<accession>A0A916ZNQ3</accession>
<feature type="chain" id="PRO_5037356726" description="Autotransporter domain-containing protein" evidence="1">
    <location>
        <begin position="23"/>
        <end position="743"/>
    </location>
</feature>
<reference evidence="3" key="2">
    <citation type="submission" date="2020-09" db="EMBL/GenBank/DDBJ databases">
        <authorList>
            <person name="Sun Q."/>
            <person name="Zhou Y."/>
        </authorList>
    </citation>
    <scope>NUCLEOTIDE SEQUENCE</scope>
    <source>
        <strain evidence="3">CGMCC 1.15519</strain>
    </source>
</reference>
<protein>
    <recommendedName>
        <fullName evidence="2">Autotransporter domain-containing protein</fullName>
    </recommendedName>
</protein>
<feature type="signal peptide" evidence="1">
    <location>
        <begin position="1"/>
        <end position="22"/>
    </location>
</feature>
<dbReference type="PROSITE" id="PS51208">
    <property type="entry name" value="AUTOTRANSPORTER"/>
    <property type="match status" value="1"/>
</dbReference>
<gene>
    <name evidence="3" type="ORF">GCM10011529_09920</name>
</gene>
<proteinExistence type="predicted"/>
<dbReference type="Proteomes" id="UP000635071">
    <property type="component" value="Unassembled WGS sequence"/>
</dbReference>
<dbReference type="InterPro" id="IPR005546">
    <property type="entry name" value="Autotransporte_beta"/>
</dbReference>
<evidence type="ECO:0000313" key="4">
    <source>
        <dbReference type="Proteomes" id="UP000635071"/>
    </source>
</evidence>
<organism evidence="3 4">
    <name type="scientific">Sandarakinorhabdus glacialis</name>
    <dbReference type="NCBI Taxonomy" id="1614636"/>
    <lineage>
        <taxon>Bacteria</taxon>
        <taxon>Pseudomonadati</taxon>
        <taxon>Pseudomonadota</taxon>
        <taxon>Alphaproteobacteria</taxon>
        <taxon>Sphingomonadales</taxon>
        <taxon>Sphingosinicellaceae</taxon>
        <taxon>Sandarakinorhabdus</taxon>
    </lineage>
</organism>
<dbReference type="Pfam" id="PF03797">
    <property type="entry name" value="Autotransporter"/>
    <property type="match status" value="1"/>
</dbReference>
<dbReference type="EMBL" id="BMJM01000003">
    <property type="protein sequence ID" value="GGE05557.1"/>
    <property type="molecule type" value="Genomic_DNA"/>
</dbReference>
<evidence type="ECO:0000256" key="1">
    <source>
        <dbReference type="SAM" id="SignalP"/>
    </source>
</evidence>
<dbReference type="InterPro" id="IPR036709">
    <property type="entry name" value="Autotransporte_beta_dom_sf"/>
</dbReference>
<dbReference type="AlphaFoldDB" id="A0A916ZNQ3"/>
<reference evidence="3" key="1">
    <citation type="journal article" date="2014" name="Int. J. Syst. Evol. Microbiol.">
        <title>Complete genome sequence of Corynebacterium casei LMG S-19264T (=DSM 44701T), isolated from a smear-ripened cheese.</title>
        <authorList>
            <consortium name="US DOE Joint Genome Institute (JGI-PGF)"/>
            <person name="Walter F."/>
            <person name="Albersmeier A."/>
            <person name="Kalinowski J."/>
            <person name="Ruckert C."/>
        </authorList>
    </citation>
    <scope>NUCLEOTIDE SEQUENCE</scope>
    <source>
        <strain evidence="3">CGMCC 1.15519</strain>
    </source>
</reference>
<dbReference type="SUPFAM" id="SSF103515">
    <property type="entry name" value="Autotransporter"/>
    <property type="match status" value="1"/>
</dbReference>
<dbReference type="RefSeq" id="WP_188761835.1">
    <property type="nucleotide sequence ID" value="NZ_BMJM01000003.1"/>
</dbReference>
<dbReference type="PROSITE" id="PS51257">
    <property type="entry name" value="PROKAR_LIPOPROTEIN"/>
    <property type="match status" value="1"/>
</dbReference>
<dbReference type="SMART" id="SM00869">
    <property type="entry name" value="Autotransporter"/>
    <property type="match status" value="1"/>
</dbReference>
<dbReference type="Gene3D" id="2.40.128.130">
    <property type="entry name" value="Autotransporter beta-domain"/>
    <property type="match status" value="1"/>
</dbReference>
<dbReference type="InterPro" id="IPR006315">
    <property type="entry name" value="OM_autotransptr_brl_dom"/>
</dbReference>
<evidence type="ECO:0000259" key="2">
    <source>
        <dbReference type="PROSITE" id="PS51208"/>
    </source>
</evidence>